<accession>A0A556MH87</accession>
<evidence type="ECO:0000313" key="1">
    <source>
        <dbReference type="EMBL" id="TSJ39239.1"/>
    </source>
</evidence>
<name>A0A556MH87_9SPHI</name>
<dbReference type="Proteomes" id="UP000318733">
    <property type="component" value="Unassembled WGS sequence"/>
</dbReference>
<dbReference type="AlphaFoldDB" id="A0A556MH87"/>
<dbReference type="EMBL" id="VLPK01000003">
    <property type="protein sequence ID" value="TSJ39239.1"/>
    <property type="molecule type" value="Genomic_DNA"/>
</dbReference>
<keyword evidence="2" id="KW-1185">Reference proteome</keyword>
<reference evidence="1 2" key="1">
    <citation type="submission" date="2019-07" db="EMBL/GenBank/DDBJ databases">
        <authorList>
            <person name="Huq M.A."/>
        </authorList>
    </citation>
    <scope>NUCLEOTIDE SEQUENCE [LARGE SCALE GENOMIC DNA]</scope>
    <source>
        <strain evidence="1 2">MAH-19</strain>
    </source>
</reference>
<sequence length="73" mass="8799">MDLHIVEYERIIEEIDNALNEIQYEECISFDWADPDLTLNYPNVELHGEITPMTEFRPLLLEWINHRKQNKKA</sequence>
<proteinExistence type="predicted"/>
<comment type="caution">
    <text evidence="1">The sequence shown here is derived from an EMBL/GenBank/DDBJ whole genome shotgun (WGS) entry which is preliminary data.</text>
</comment>
<evidence type="ECO:0000313" key="2">
    <source>
        <dbReference type="Proteomes" id="UP000318733"/>
    </source>
</evidence>
<dbReference type="RefSeq" id="WP_144249277.1">
    <property type="nucleotide sequence ID" value="NZ_VLPK01000003.1"/>
</dbReference>
<organism evidence="1 2">
    <name type="scientific">Mucilaginibacter corticis</name>
    <dbReference type="NCBI Taxonomy" id="2597670"/>
    <lineage>
        <taxon>Bacteria</taxon>
        <taxon>Pseudomonadati</taxon>
        <taxon>Bacteroidota</taxon>
        <taxon>Sphingobacteriia</taxon>
        <taxon>Sphingobacteriales</taxon>
        <taxon>Sphingobacteriaceae</taxon>
        <taxon>Mucilaginibacter</taxon>
    </lineage>
</organism>
<gene>
    <name evidence="1" type="ORF">FO440_15890</name>
</gene>
<protein>
    <submittedName>
        <fullName evidence="1">Uncharacterized protein</fullName>
    </submittedName>
</protein>